<dbReference type="InterPro" id="IPR005467">
    <property type="entry name" value="His_kinase_dom"/>
</dbReference>
<evidence type="ECO:0000256" key="3">
    <source>
        <dbReference type="ARBA" id="ARBA00022553"/>
    </source>
</evidence>
<dbReference type="InterPro" id="IPR036890">
    <property type="entry name" value="HATPase_C_sf"/>
</dbReference>
<dbReference type="InterPro" id="IPR004358">
    <property type="entry name" value="Sig_transdc_His_kin-like_C"/>
</dbReference>
<dbReference type="SUPFAM" id="SSF55874">
    <property type="entry name" value="ATPase domain of HSP90 chaperone/DNA topoisomerase II/histidine kinase"/>
    <property type="match status" value="1"/>
</dbReference>
<dbReference type="EC" id="2.7.13.3" evidence="2"/>
<feature type="transmembrane region" description="Helical" evidence="8">
    <location>
        <begin position="270"/>
        <end position="291"/>
    </location>
</feature>
<dbReference type="InterPro" id="IPR003594">
    <property type="entry name" value="HATPase_dom"/>
</dbReference>
<evidence type="ECO:0000256" key="2">
    <source>
        <dbReference type="ARBA" id="ARBA00012438"/>
    </source>
</evidence>
<keyword evidence="5 10" id="KW-0418">Kinase</keyword>
<evidence type="ECO:0000313" key="10">
    <source>
        <dbReference type="EMBL" id="WXB02374.1"/>
    </source>
</evidence>
<keyword evidence="3" id="KW-0597">Phosphoprotein</keyword>
<evidence type="ECO:0000256" key="1">
    <source>
        <dbReference type="ARBA" id="ARBA00000085"/>
    </source>
</evidence>
<sequence length="549" mass="61056">MAGSDAKRRRRDHLVSFVLLPAVVIAVGILAYFTFRSTLQIENLRQQSVFEATLGLATEKADRLDKRIIEQDNVILAVADPSQLLELTERWLPTAQRETPTVRAILVLDEDRDVLAFASRATSAWSDEETFRRLLVQKMMNDMDLGALGAQPPDQLRHLHRVYGGQSYLLSYWQRIYHGRRYTVVAWHDIGRIVKYVLPNLYTEAPQTVASRVNVVDEEGRIIYGPPLRSSPFNVDVKFPTTLYNWRLKVSPSASEKYAASIANRRLLELVMVLLSCVVIVAGVATILVAAEKERRMSAMKSDFVANVSHELKTPLALIRMFGEMLHSGRVASDAKRDEYLKIIVDESERLSSLIENVLDFARAERGGDAAYDFAEGDVAEAVTRAAGVYRHRAEREGVEIVVDVERPLPASRIDERAIQLAVINLIDNALKYAYGGKTVHVRAEREGRQNVIRVIDHGPGVPVEDRERIFERFFRGATSNGASSSDSSRSPPRGSGIGLALVKHIAESHGGRAWVEPSAASPGPARSQEVPEQASETRGSTFLLSIPA</sequence>
<dbReference type="PRINTS" id="PR00344">
    <property type="entry name" value="BCTRLSENSOR"/>
</dbReference>
<dbReference type="CDD" id="cd00075">
    <property type="entry name" value="HATPase"/>
    <property type="match status" value="1"/>
</dbReference>
<dbReference type="SUPFAM" id="SSF47384">
    <property type="entry name" value="Homodimeric domain of signal transducing histidine kinase"/>
    <property type="match status" value="1"/>
</dbReference>
<dbReference type="Gene3D" id="3.30.565.10">
    <property type="entry name" value="Histidine kinase-like ATPase, C-terminal domain"/>
    <property type="match status" value="1"/>
</dbReference>
<evidence type="ECO:0000256" key="7">
    <source>
        <dbReference type="SAM" id="MobiDB-lite"/>
    </source>
</evidence>
<dbReference type="Pfam" id="PF00512">
    <property type="entry name" value="HisKA"/>
    <property type="match status" value="1"/>
</dbReference>
<dbReference type="PANTHER" id="PTHR43711:SF1">
    <property type="entry name" value="HISTIDINE KINASE 1"/>
    <property type="match status" value="1"/>
</dbReference>
<feature type="transmembrane region" description="Helical" evidence="8">
    <location>
        <begin position="14"/>
        <end position="35"/>
    </location>
</feature>
<dbReference type="Proteomes" id="UP001374803">
    <property type="component" value="Chromosome"/>
</dbReference>
<reference evidence="10" key="1">
    <citation type="submission" date="2021-12" db="EMBL/GenBank/DDBJ databases">
        <title>Discovery of the Pendulisporaceae a myxobacterial family with distinct sporulation behavior and unique specialized metabolism.</title>
        <authorList>
            <person name="Garcia R."/>
            <person name="Popoff A."/>
            <person name="Bader C.D."/>
            <person name="Loehr J."/>
            <person name="Walesch S."/>
            <person name="Walt C."/>
            <person name="Boldt J."/>
            <person name="Bunk B."/>
            <person name="Haeckl F.J.F.P.J."/>
            <person name="Gunesch A.P."/>
            <person name="Birkelbach J."/>
            <person name="Nuebel U."/>
            <person name="Pietschmann T."/>
            <person name="Bach T."/>
            <person name="Mueller R."/>
        </authorList>
    </citation>
    <scope>NUCLEOTIDE SEQUENCE</scope>
    <source>
        <strain evidence="10">MSr11367</strain>
    </source>
</reference>
<feature type="domain" description="Histidine kinase" evidence="9">
    <location>
        <begin position="307"/>
        <end position="549"/>
    </location>
</feature>
<keyword evidence="11" id="KW-1185">Reference proteome</keyword>
<keyword evidence="6" id="KW-0902">Two-component regulatory system</keyword>
<feature type="compositionally biased region" description="Polar residues" evidence="7">
    <location>
        <begin position="535"/>
        <end position="549"/>
    </location>
</feature>
<dbReference type="PANTHER" id="PTHR43711">
    <property type="entry name" value="TWO-COMPONENT HISTIDINE KINASE"/>
    <property type="match status" value="1"/>
</dbReference>
<gene>
    <name evidence="10" type="ORF">LVJ94_36350</name>
</gene>
<dbReference type="InterPro" id="IPR050736">
    <property type="entry name" value="Sensor_HK_Regulatory"/>
</dbReference>
<comment type="catalytic activity">
    <reaction evidence="1">
        <text>ATP + protein L-histidine = ADP + protein N-phospho-L-histidine.</text>
        <dbReference type="EC" id="2.7.13.3"/>
    </reaction>
</comment>
<dbReference type="InterPro" id="IPR003661">
    <property type="entry name" value="HisK_dim/P_dom"/>
</dbReference>
<keyword evidence="8" id="KW-0472">Membrane</keyword>
<name>A0ABZ2KUK5_9BACT</name>
<protein>
    <recommendedName>
        <fullName evidence="2">histidine kinase</fullName>
        <ecNumber evidence="2">2.7.13.3</ecNumber>
    </recommendedName>
</protein>
<dbReference type="InterPro" id="IPR036097">
    <property type="entry name" value="HisK_dim/P_sf"/>
</dbReference>
<organism evidence="10 11">
    <name type="scientific">Pendulispora rubella</name>
    <dbReference type="NCBI Taxonomy" id="2741070"/>
    <lineage>
        <taxon>Bacteria</taxon>
        <taxon>Pseudomonadati</taxon>
        <taxon>Myxococcota</taxon>
        <taxon>Myxococcia</taxon>
        <taxon>Myxococcales</taxon>
        <taxon>Sorangiineae</taxon>
        <taxon>Pendulisporaceae</taxon>
        <taxon>Pendulispora</taxon>
    </lineage>
</organism>
<evidence type="ECO:0000313" key="11">
    <source>
        <dbReference type="Proteomes" id="UP001374803"/>
    </source>
</evidence>
<dbReference type="Pfam" id="PF02518">
    <property type="entry name" value="HATPase_c"/>
    <property type="match status" value="1"/>
</dbReference>
<dbReference type="SMART" id="SM00388">
    <property type="entry name" value="HisKA"/>
    <property type="match status" value="1"/>
</dbReference>
<keyword evidence="8" id="KW-0812">Transmembrane</keyword>
<dbReference type="RefSeq" id="WP_394832003.1">
    <property type="nucleotide sequence ID" value="NZ_CP089929.1"/>
</dbReference>
<keyword evidence="4" id="KW-0808">Transferase</keyword>
<dbReference type="EMBL" id="CP089983">
    <property type="protein sequence ID" value="WXB02374.1"/>
    <property type="molecule type" value="Genomic_DNA"/>
</dbReference>
<dbReference type="GO" id="GO:0016301">
    <property type="term" value="F:kinase activity"/>
    <property type="evidence" value="ECO:0007669"/>
    <property type="project" value="UniProtKB-KW"/>
</dbReference>
<dbReference type="PROSITE" id="PS50109">
    <property type="entry name" value="HIS_KIN"/>
    <property type="match status" value="1"/>
</dbReference>
<dbReference type="Gene3D" id="1.10.287.130">
    <property type="match status" value="1"/>
</dbReference>
<evidence type="ECO:0000256" key="6">
    <source>
        <dbReference type="ARBA" id="ARBA00023012"/>
    </source>
</evidence>
<evidence type="ECO:0000256" key="4">
    <source>
        <dbReference type="ARBA" id="ARBA00022679"/>
    </source>
</evidence>
<dbReference type="SMART" id="SM00387">
    <property type="entry name" value="HATPase_c"/>
    <property type="match status" value="1"/>
</dbReference>
<feature type="region of interest" description="Disordered" evidence="7">
    <location>
        <begin position="511"/>
        <end position="549"/>
    </location>
</feature>
<evidence type="ECO:0000256" key="8">
    <source>
        <dbReference type="SAM" id="Phobius"/>
    </source>
</evidence>
<evidence type="ECO:0000259" key="9">
    <source>
        <dbReference type="PROSITE" id="PS50109"/>
    </source>
</evidence>
<keyword evidence="8" id="KW-1133">Transmembrane helix</keyword>
<accession>A0ABZ2KUK5</accession>
<proteinExistence type="predicted"/>
<dbReference type="CDD" id="cd00082">
    <property type="entry name" value="HisKA"/>
    <property type="match status" value="1"/>
</dbReference>
<evidence type="ECO:0000256" key="5">
    <source>
        <dbReference type="ARBA" id="ARBA00022777"/>
    </source>
</evidence>